<proteinExistence type="predicted"/>
<dbReference type="GO" id="GO:0008270">
    <property type="term" value="F:zinc ion binding"/>
    <property type="evidence" value="ECO:0007669"/>
    <property type="project" value="UniProtKB-KW"/>
</dbReference>
<evidence type="ECO:0000256" key="1">
    <source>
        <dbReference type="ARBA" id="ARBA00000900"/>
    </source>
</evidence>
<dbReference type="Proteomes" id="UP000030689">
    <property type="component" value="Unassembled WGS sequence"/>
</dbReference>
<reference evidence="11 12" key="1">
    <citation type="journal article" date="2013" name="Front. Plant Sci.">
        <title>The Reference Genome of the Halophytic Plant Eutrema salsugineum.</title>
        <authorList>
            <person name="Yang R."/>
            <person name="Jarvis D.E."/>
            <person name="Chen H."/>
            <person name="Beilstein M.A."/>
            <person name="Grimwood J."/>
            <person name="Jenkins J."/>
            <person name="Shu S."/>
            <person name="Prochnik S."/>
            <person name="Xin M."/>
            <person name="Ma C."/>
            <person name="Schmutz J."/>
            <person name="Wing R.A."/>
            <person name="Mitchell-Olds T."/>
            <person name="Schumaker K.S."/>
            <person name="Wang X."/>
        </authorList>
    </citation>
    <scope>NUCLEOTIDE SEQUENCE [LARGE SCALE GENOMIC DNA]</scope>
</reference>
<dbReference type="PANTHER" id="PTHR22937">
    <property type="entry name" value="E3 UBIQUITIN-PROTEIN LIGASE RNF165"/>
    <property type="match status" value="1"/>
</dbReference>
<dbReference type="SMART" id="SM00184">
    <property type="entry name" value="RING"/>
    <property type="match status" value="1"/>
</dbReference>
<dbReference type="Gramene" id="ESQ27798">
    <property type="protein sequence ID" value="ESQ27798"/>
    <property type="gene ID" value="EUTSA_v10018747mg"/>
</dbReference>
<dbReference type="InterPro" id="IPR001841">
    <property type="entry name" value="Znf_RING"/>
</dbReference>
<evidence type="ECO:0000256" key="3">
    <source>
        <dbReference type="ARBA" id="ARBA00022679"/>
    </source>
</evidence>
<dbReference type="InterPro" id="IPR045191">
    <property type="entry name" value="MBR1/2-like"/>
</dbReference>
<feature type="region of interest" description="Disordered" evidence="9">
    <location>
        <begin position="100"/>
        <end position="120"/>
    </location>
</feature>
<evidence type="ECO:0000256" key="7">
    <source>
        <dbReference type="ARBA" id="ARBA00022833"/>
    </source>
</evidence>
<keyword evidence="4" id="KW-0479">Metal-binding</keyword>
<dbReference type="EC" id="2.3.2.27" evidence="2"/>
<protein>
    <recommendedName>
        <fullName evidence="2">RING-type E3 ubiquitin transferase</fullName>
        <ecNumber evidence="2">2.3.2.27</ecNumber>
    </recommendedName>
</protein>
<feature type="domain" description="RING-type" evidence="10">
    <location>
        <begin position="319"/>
        <end position="360"/>
    </location>
</feature>
<organism evidence="11 12">
    <name type="scientific">Eutrema salsugineum</name>
    <name type="common">Saltwater cress</name>
    <name type="synonym">Sisymbrium salsugineum</name>
    <dbReference type="NCBI Taxonomy" id="72664"/>
    <lineage>
        <taxon>Eukaryota</taxon>
        <taxon>Viridiplantae</taxon>
        <taxon>Streptophyta</taxon>
        <taxon>Embryophyta</taxon>
        <taxon>Tracheophyta</taxon>
        <taxon>Spermatophyta</taxon>
        <taxon>Magnoliopsida</taxon>
        <taxon>eudicotyledons</taxon>
        <taxon>Gunneridae</taxon>
        <taxon>Pentapetalae</taxon>
        <taxon>rosids</taxon>
        <taxon>malvids</taxon>
        <taxon>Brassicales</taxon>
        <taxon>Brassicaceae</taxon>
        <taxon>Eutremeae</taxon>
        <taxon>Eutrema</taxon>
    </lineage>
</organism>
<feature type="region of interest" description="Disordered" evidence="9">
    <location>
        <begin position="163"/>
        <end position="216"/>
    </location>
</feature>
<evidence type="ECO:0000256" key="6">
    <source>
        <dbReference type="ARBA" id="ARBA00022786"/>
    </source>
</evidence>
<keyword evidence="3" id="KW-0808">Transferase</keyword>
<dbReference type="SUPFAM" id="SSF57850">
    <property type="entry name" value="RING/U-box"/>
    <property type="match status" value="1"/>
</dbReference>
<evidence type="ECO:0000256" key="8">
    <source>
        <dbReference type="PROSITE-ProRule" id="PRU00175"/>
    </source>
</evidence>
<dbReference type="EMBL" id="KI517953">
    <property type="protein sequence ID" value="ESQ27798.1"/>
    <property type="molecule type" value="Genomic_DNA"/>
</dbReference>
<evidence type="ECO:0000259" key="10">
    <source>
        <dbReference type="PROSITE" id="PS50089"/>
    </source>
</evidence>
<evidence type="ECO:0000256" key="4">
    <source>
        <dbReference type="ARBA" id="ARBA00022723"/>
    </source>
</evidence>
<evidence type="ECO:0000313" key="11">
    <source>
        <dbReference type="EMBL" id="ESQ27798.1"/>
    </source>
</evidence>
<evidence type="ECO:0000256" key="5">
    <source>
        <dbReference type="ARBA" id="ARBA00022771"/>
    </source>
</evidence>
<dbReference type="PROSITE" id="PS50089">
    <property type="entry name" value="ZF_RING_2"/>
    <property type="match status" value="1"/>
</dbReference>
<keyword evidence="12" id="KW-1185">Reference proteome</keyword>
<dbReference type="OMA" id="WDDTSKH"/>
<comment type="catalytic activity">
    <reaction evidence="1">
        <text>S-ubiquitinyl-[E2 ubiquitin-conjugating enzyme]-L-cysteine + [acceptor protein]-L-lysine = [E2 ubiquitin-conjugating enzyme]-L-cysteine + N(6)-ubiquitinyl-[acceptor protein]-L-lysine.</text>
        <dbReference type="EC" id="2.3.2.27"/>
    </reaction>
</comment>
<feature type="compositionally biased region" description="Basic residues" evidence="9">
    <location>
        <begin position="100"/>
        <end position="114"/>
    </location>
</feature>
<dbReference type="PANTHER" id="PTHR22937:SF141">
    <property type="entry name" value="RING-TYPE E3 UBIQUITIN TRANSFERASE"/>
    <property type="match status" value="1"/>
</dbReference>
<dbReference type="eggNOG" id="KOG0800">
    <property type="taxonomic scope" value="Eukaryota"/>
</dbReference>
<gene>
    <name evidence="11" type="ORF">EUTSA_v10018747mg</name>
</gene>
<dbReference type="Gene3D" id="3.30.40.10">
    <property type="entry name" value="Zinc/RING finger domain, C3HC4 (zinc finger)"/>
    <property type="match status" value="1"/>
</dbReference>
<dbReference type="Pfam" id="PF13639">
    <property type="entry name" value="zf-RING_2"/>
    <property type="match status" value="1"/>
</dbReference>
<evidence type="ECO:0000256" key="9">
    <source>
        <dbReference type="SAM" id="MobiDB-lite"/>
    </source>
</evidence>
<dbReference type="AlphaFoldDB" id="V4KKK2"/>
<feature type="region of interest" description="Disordered" evidence="9">
    <location>
        <begin position="1"/>
        <end position="26"/>
    </location>
</feature>
<dbReference type="GO" id="GO:0061630">
    <property type="term" value="F:ubiquitin protein ligase activity"/>
    <property type="evidence" value="ECO:0007669"/>
    <property type="project" value="UniProtKB-EC"/>
</dbReference>
<name>V4KKK2_EUTSA</name>
<sequence length="367" mass="40772">MPVSAEPSSSSSTTIGQHIRLRPRNLPPFAADESLIPKPSRVCKSAMSSFFLLPSSSNETNRKKPNSSFRGLGCTASASQQVSVPAVIRSSADWDATNFKTKKTKKSKKTKSKSKSSFNGGSVKILSEADRIVGGGTACAAIPDVWCGPGVGFSTDAVVGGTIESVETDPPRRNIPARRKIDGDKTNNNSNLREGSSLLPRRSLNQEPNPYFDSDTNFLTSRAEQFSDRYHRHLRQPYPDGLSEVMMLQNGFVMGGVISSYDHFRDLRLNVDDMTYEQLLELGDRIGYVNTGLTEKQSKSCLRKVKPFRKNTPLADRKCVICQEEYEVKDEVGKLRCGHRFHIHCVKQWLSRKNSCPVCKTMPYVEP</sequence>
<feature type="compositionally biased region" description="Polar residues" evidence="9">
    <location>
        <begin position="203"/>
        <end position="216"/>
    </location>
</feature>
<keyword evidence="5 8" id="KW-0863">Zinc-finger</keyword>
<keyword evidence="7" id="KW-0862">Zinc</keyword>
<evidence type="ECO:0000256" key="2">
    <source>
        <dbReference type="ARBA" id="ARBA00012483"/>
    </source>
</evidence>
<accession>V4KKK2</accession>
<dbReference type="OrthoDB" id="8062037at2759"/>
<evidence type="ECO:0000313" key="12">
    <source>
        <dbReference type="Proteomes" id="UP000030689"/>
    </source>
</evidence>
<keyword evidence="6" id="KW-0833">Ubl conjugation pathway</keyword>
<dbReference type="InterPro" id="IPR013083">
    <property type="entry name" value="Znf_RING/FYVE/PHD"/>
</dbReference>